<dbReference type="Gene3D" id="2.130.10.10">
    <property type="entry name" value="YVTN repeat-like/Quinoprotein amine dehydrogenase"/>
    <property type="match status" value="1"/>
</dbReference>
<dbReference type="InterPro" id="IPR026341">
    <property type="entry name" value="T9SS_type_B"/>
</dbReference>
<dbReference type="Proteomes" id="UP000599179">
    <property type="component" value="Unassembled WGS sequence"/>
</dbReference>
<protein>
    <recommendedName>
        <fullName evidence="3">Gliding motility-associated C-terminal domain-containing protein</fullName>
    </recommendedName>
</protein>
<comment type="caution">
    <text evidence="1">The sequence shown here is derived from an EMBL/GenBank/DDBJ whole genome shotgun (WGS) entry which is preliminary data.</text>
</comment>
<evidence type="ECO:0008006" key="3">
    <source>
        <dbReference type="Google" id="ProtNLM"/>
    </source>
</evidence>
<proteinExistence type="predicted"/>
<dbReference type="Pfam" id="PF13585">
    <property type="entry name" value="CHU_C"/>
    <property type="match status" value="1"/>
</dbReference>
<reference evidence="2" key="1">
    <citation type="journal article" date="2019" name="Int. J. Syst. Evol. Microbiol.">
        <title>The Global Catalogue of Microorganisms (GCM) 10K type strain sequencing project: providing services to taxonomists for standard genome sequencing and annotation.</title>
        <authorList>
            <consortium name="The Broad Institute Genomics Platform"/>
            <consortium name="The Broad Institute Genome Sequencing Center for Infectious Disease"/>
            <person name="Wu L."/>
            <person name="Ma J."/>
        </authorList>
    </citation>
    <scope>NUCLEOTIDE SEQUENCE [LARGE SCALE GENOMIC DNA]</scope>
    <source>
        <strain evidence="2">CGMCC 1.12931</strain>
    </source>
</reference>
<gene>
    <name evidence="1" type="ORF">GCM10010832_07670</name>
</gene>
<dbReference type="SUPFAM" id="SSF63829">
    <property type="entry name" value="Calcium-dependent phosphotriesterase"/>
    <property type="match status" value="1"/>
</dbReference>
<keyword evidence="2" id="KW-1185">Reference proteome</keyword>
<dbReference type="EMBL" id="BMGM01000003">
    <property type="protein sequence ID" value="GGE29598.1"/>
    <property type="molecule type" value="Genomic_DNA"/>
</dbReference>
<accession>A0ABQ1SD01</accession>
<dbReference type="RefSeq" id="WP_188457777.1">
    <property type="nucleotide sequence ID" value="NZ_BMGM01000003.1"/>
</dbReference>
<dbReference type="NCBIfam" id="TIGR04131">
    <property type="entry name" value="Bac_Flav_CTERM"/>
    <property type="match status" value="1"/>
</dbReference>
<dbReference type="InterPro" id="IPR015943">
    <property type="entry name" value="WD40/YVTN_repeat-like_dom_sf"/>
</dbReference>
<name>A0ABQ1SD01_9FLAO</name>
<organism evidence="1 2">
    <name type="scientific">Psychroflexus planctonicus</name>
    <dbReference type="NCBI Taxonomy" id="1526575"/>
    <lineage>
        <taxon>Bacteria</taxon>
        <taxon>Pseudomonadati</taxon>
        <taxon>Bacteroidota</taxon>
        <taxon>Flavobacteriia</taxon>
        <taxon>Flavobacteriales</taxon>
        <taxon>Flavobacteriaceae</taxon>
        <taxon>Psychroflexus</taxon>
    </lineage>
</organism>
<evidence type="ECO:0000313" key="2">
    <source>
        <dbReference type="Proteomes" id="UP000599179"/>
    </source>
</evidence>
<evidence type="ECO:0000313" key="1">
    <source>
        <dbReference type="EMBL" id="GGE29598.1"/>
    </source>
</evidence>
<sequence>MLFSQGEANNWYFGQFAGVNFDTNPPTALTDGQLSTIEGCSTISDSSGKLLFYTDGRTVWDREHNIMPNADYFGGTGLLGDPSSTTSALIVPFPNQPDLYFIFTVDEPHHQNANAQPNQGPADENGFPLQVYDQRPGATVPEVDDGYNNGVNYSIVDMTLRNGLGDVVENNKNNHLITYDESKPEQIKYKSSEKLTAVAGPDCNSIWVISHFVDSYYAFLIDEDGINEEPIISKVPPQIGLDFYGGNASGYLKASPDAEKLLIANTQTVPPLAISGNVYLYDFDKLTGQVSNPLVLADAVRPYGIEFSPDSKKAFATMSNNLYQWDLEADNISESEFILNMGTFQAALQFGPDGKIYISGGSDLNVINNPTEYGENIDFTNSILSGAIDLEGNGTAQGLPAFVQSIFNSRVDIINGEEQSGDFKIETVISVCDGVSYTLGFEYESGATYQWYENGEILPGETNPFLEISLPPDEEAPFSTAYTLDIFPDSDECKLSGLANAIFGEKPTLNDATLSQCSSGFAFFNLERAREDLVMSTGLEAEDFEFEFYENTEELINNNPIQNRTSFQNNSNHQNILVEVTSKETRCKNTANVQLEVIDDEIEETIEVELTECDTNLDGFQEFNLELAAELTSFTPTNFYTKIKDALEDRDRITNTTEFSNTEAYSQTIYFRTLINGSCSVLGVLNLRVNDLPFLFEDKEVFYCVEDSPEPITIAPSVPENAIDDYEYFWTASNVEAYSIEVNQPAIYQVLVAEKATGCEAIQNIAVKNTSTASFQVNINDGSETSNSIEIIVDQIDNLANYEYALNNPSGPYQDSPNFYNLSPDVYEVFVRNKYRCGIAKRTIKIVGAMQFFTPNNDGINDVWNLVGLANNQNANVQVFDRFGKLLVEFKARGNPGWDGTYNGKLMPNNDYWYQAKLDDGRILTGNFTLKR</sequence>